<name>A0A7T4A1Q5_9MICO</name>
<feature type="region of interest" description="Disordered" evidence="1">
    <location>
        <begin position="330"/>
        <end position="356"/>
    </location>
</feature>
<dbReference type="RefSeq" id="WP_198500633.1">
    <property type="nucleotide sequence ID" value="NZ_CP065989.1"/>
</dbReference>
<gene>
    <name evidence="4" type="ORF">I6H47_07150</name>
</gene>
<evidence type="ECO:0000313" key="5">
    <source>
        <dbReference type="Proteomes" id="UP000595374"/>
    </source>
</evidence>
<evidence type="ECO:0000259" key="3">
    <source>
        <dbReference type="Pfam" id="PF25967"/>
    </source>
</evidence>
<keyword evidence="2" id="KW-1133">Transmembrane helix</keyword>
<evidence type="ECO:0000256" key="1">
    <source>
        <dbReference type="SAM" id="MobiDB-lite"/>
    </source>
</evidence>
<dbReference type="InterPro" id="IPR058627">
    <property type="entry name" value="MdtA-like_C"/>
</dbReference>
<proteinExistence type="predicted"/>
<accession>A0A7T4A1Q5</accession>
<protein>
    <recommendedName>
        <fullName evidence="3">Multidrug resistance protein MdtA-like C-terminal permuted SH3 domain-containing protein</fullName>
    </recommendedName>
</protein>
<organism evidence="4 5">
    <name type="scientific">Brevibacterium casei</name>
    <dbReference type="NCBI Taxonomy" id="33889"/>
    <lineage>
        <taxon>Bacteria</taxon>
        <taxon>Bacillati</taxon>
        <taxon>Actinomycetota</taxon>
        <taxon>Actinomycetes</taxon>
        <taxon>Micrococcales</taxon>
        <taxon>Brevibacteriaceae</taxon>
        <taxon>Brevibacterium</taxon>
    </lineage>
</organism>
<dbReference type="Pfam" id="PF25967">
    <property type="entry name" value="RND-MFP_C"/>
    <property type="match status" value="1"/>
</dbReference>
<evidence type="ECO:0000313" key="4">
    <source>
        <dbReference type="EMBL" id="QQB15692.1"/>
    </source>
</evidence>
<dbReference type="Gene3D" id="2.40.50.100">
    <property type="match status" value="1"/>
</dbReference>
<reference evidence="4 5" key="1">
    <citation type="submission" date="2020-12" db="EMBL/GenBank/DDBJ databases">
        <title>FDA dAtabase for Regulatory Grade micrObial Sequences (FDA-ARGOS): Supporting development and validation of Infectious Disease Dx tests.</title>
        <authorList>
            <person name="Sproer C."/>
            <person name="Gronow S."/>
            <person name="Severitt S."/>
            <person name="Schroder I."/>
            <person name="Tallon L."/>
            <person name="Sadzewicz L."/>
            <person name="Zhao X."/>
            <person name="Boylan J."/>
            <person name="Ott S."/>
            <person name="Bowen H."/>
            <person name="Vavikolanu K."/>
            <person name="Mehta A."/>
            <person name="Aluvathingal J."/>
            <person name="Nadendla S."/>
            <person name="Lowell S."/>
            <person name="Myers T."/>
            <person name="Yan Y."/>
            <person name="Sichtig H."/>
        </authorList>
    </citation>
    <scope>NUCLEOTIDE SEQUENCE [LARGE SCALE GENOMIC DNA]</scope>
    <source>
        <strain evidence="4 5">FDAARGOS_990</strain>
    </source>
</reference>
<feature type="compositionally biased region" description="Low complexity" evidence="1">
    <location>
        <begin position="107"/>
        <end position="130"/>
    </location>
</feature>
<dbReference type="Proteomes" id="UP000595374">
    <property type="component" value="Chromosome"/>
</dbReference>
<feature type="domain" description="Multidrug resistance protein MdtA-like C-terminal permuted SH3" evidence="3">
    <location>
        <begin position="279"/>
        <end position="333"/>
    </location>
</feature>
<sequence length="356" mass="36690">MQIFRRVILPSAFLFVLVVIAAILAWIAFKPAPEDGFDAASATGEPVGSSVFAERGSIANTLELKGSIAVDKPTAVKAGREGTVNHFFVKPGDEVLKGAQLFQVRSEGQPAEAAAGDAADGAGDGQEAPAAPAPKPSYHTVVAPDDGTVGDFAVEKNDTVTADTEVTQLLKDSFTAQADIPAVDLYRVPKLPETASIAITDGPEPFDCTALRLDQGSSVKSAPKPEDAGAEDGTMPEDGGAGAAGSGDGPKLICGIPDKQTVYNGLALTMTVEAGSADDVLVVPVTAVRGVTDSGTVWVVGEDGSQEERPVELGLNDGAMVEVKSGLEEGEEIEEFVPGAEPEDEDDMSGGEEFDF</sequence>
<dbReference type="SUPFAM" id="SSF111369">
    <property type="entry name" value="HlyD-like secretion proteins"/>
    <property type="match status" value="1"/>
</dbReference>
<dbReference type="PANTHER" id="PTHR30469:SF33">
    <property type="entry name" value="SLR1207 PROTEIN"/>
    <property type="match status" value="1"/>
</dbReference>
<dbReference type="AlphaFoldDB" id="A0A7T4A1Q5"/>
<keyword evidence="2" id="KW-0812">Transmembrane</keyword>
<feature type="transmembrane region" description="Helical" evidence="2">
    <location>
        <begin position="7"/>
        <end position="29"/>
    </location>
</feature>
<feature type="region of interest" description="Disordered" evidence="1">
    <location>
        <begin position="107"/>
        <end position="144"/>
    </location>
</feature>
<dbReference type="GO" id="GO:1990281">
    <property type="term" value="C:efflux pump complex"/>
    <property type="evidence" value="ECO:0007669"/>
    <property type="project" value="TreeGrafter"/>
</dbReference>
<keyword evidence="2" id="KW-0472">Membrane</keyword>
<feature type="region of interest" description="Disordered" evidence="1">
    <location>
        <begin position="214"/>
        <end position="249"/>
    </location>
</feature>
<evidence type="ECO:0000256" key="2">
    <source>
        <dbReference type="SAM" id="Phobius"/>
    </source>
</evidence>
<dbReference type="GO" id="GO:0015562">
    <property type="term" value="F:efflux transmembrane transporter activity"/>
    <property type="evidence" value="ECO:0007669"/>
    <property type="project" value="TreeGrafter"/>
</dbReference>
<dbReference type="EMBL" id="CP065989">
    <property type="protein sequence ID" value="QQB15692.1"/>
    <property type="molecule type" value="Genomic_DNA"/>
</dbReference>
<dbReference type="PANTHER" id="PTHR30469">
    <property type="entry name" value="MULTIDRUG RESISTANCE PROTEIN MDTA"/>
    <property type="match status" value="1"/>
</dbReference>
<feature type="compositionally biased region" description="Gly residues" evidence="1">
    <location>
        <begin position="239"/>
        <end position="248"/>
    </location>
</feature>
<dbReference type="Gene3D" id="2.40.420.20">
    <property type="match status" value="1"/>
</dbReference>